<dbReference type="EMBL" id="CAJJDP010000032">
    <property type="protein sequence ID" value="CAD8156839.1"/>
    <property type="molecule type" value="Genomic_DNA"/>
</dbReference>
<reference evidence="2" key="1">
    <citation type="submission" date="2021-01" db="EMBL/GenBank/DDBJ databases">
        <authorList>
            <consortium name="Genoscope - CEA"/>
            <person name="William W."/>
        </authorList>
    </citation>
    <scope>NUCLEOTIDE SEQUENCE</scope>
</reference>
<organism evidence="2 3">
    <name type="scientific">Paramecium octaurelia</name>
    <dbReference type="NCBI Taxonomy" id="43137"/>
    <lineage>
        <taxon>Eukaryota</taxon>
        <taxon>Sar</taxon>
        <taxon>Alveolata</taxon>
        <taxon>Ciliophora</taxon>
        <taxon>Intramacronucleata</taxon>
        <taxon>Oligohymenophorea</taxon>
        <taxon>Peniculida</taxon>
        <taxon>Parameciidae</taxon>
        <taxon>Paramecium</taxon>
    </lineage>
</organism>
<evidence type="ECO:0000256" key="1">
    <source>
        <dbReference type="SAM" id="MobiDB-lite"/>
    </source>
</evidence>
<protein>
    <submittedName>
        <fullName evidence="2">Uncharacterized protein</fullName>
    </submittedName>
</protein>
<sequence length="284" mass="33605">MLQAYHQNVKCISVNTQQGQQCIQHISIIRKVFITNMLSLSHLQDGLQLDQQAHHQKKMYHKQQFQFINAQMIISILYEQQAQSCSFLSRTTKIAEMRRSKDELVAISNSIDFKNWTQLILKECAFNRLIKFSMSVFLQIESTIHIQQYGQQQKNFLRGRQEENQKKENSHKKTKPRLLNENENQQSGQQELWIYEIIRSLEIKVAKEQQMQNSKYNMNLKGQKDFNTTGGLLIRKRFKNQEILNIRKCIDKTGQQQKFSIKSDNFIEQNSKISKGIDEKKYIQ</sequence>
<name>A0A8S1U0G9_PAROT</name>
<gene>
    <name evidence="2" type="ORF">POCTA_138.1.T0320327</name>
</gene>
<evidence type="ECO:0000313" key="3">
    <source>
        <dbReference type="Proteomes" id="UP000683925"/>
    </source>
</evidence>
<feature type="region of interest" description="Disordered" evidence="1">
    <location>
        <begin position="161"/>
        <end position="184"/>
    </location>
</feature>
<evidence type="ECO:0000313" key="2">
    <source>
        <dbReference type="EMBL" id="CAD8156839.1"/>
    </source>
</evidence>
<proteinExistence type="predicted"/>
<dbReference type="Proteomes" id="UP000683925">
    <property type="component" value="Unassembled WGS sequence"/>
</dbReference>
<accession>A0A8S1U0G9</accession>
<keyword evidence="3" id="KW-1185">Reference proteome</keyword>
<dbReference type="AlphaFoldDB" id="A0A8S1U0G9"/>
<comment type="caution">
    <text evidence="2">The sequence shown here is derived from an EMBL/GenBank/DDBJ whole genome shotgun (WGS) entry which is preliminary data.</text>
</comment>